<reference evidence="14" key="1">
    <citation type="submission" date="2016-10" db="EMBL/GenBank/DDBJ databases">
        <authorList>
            <person name="Varghese N."/>
            <person name="Submissions S."/>
        </authorList>
    </citation>
    <scope>NUCLEOTIDE SEQUENCE [LARGE SCALE GENOMIC DNA]</scope>
    <source>
        <strain evidence="14">CGMCC 1.3703</strain>
    </source>
</reference>
<keyword evidence="3" id="KW-0964">Secreted</keyword>
<dbReference type="PANTHER" id="PTHR43806:SF65">
    <property type="entry name" value="SERINE PROTEASE APRX"/>
    <property type="match status" value="1"/>
</dbReference>
<dbReference type="Proteomes" id="UP000198860">
    <property type="component" value="Unassembled WGS sequence"/>
</dbReference>
<feature type="domain" description="Peptidase S8/S53" evidence="11">
    <location>
        <begin position="116"/>
        <end position="501"/>
    </location>
</feature>
<dbReference type="PRINTS" id="PR00723">
    <property type="entry name" value="SUBTILISIN"/>
</dbReference>
<evidence type="ECO:0000256" key="8">
    <source>
        <dbReference type="PIRSR" id="PIRSR615500-1"/>
    </source>
</evidence>
<comment type="similarity">
    <text evidence="1 9 10">Belongs to the peptidase S8 family.</text>
</comment>
<feature type="active site" description="Charge relay system" evidence="8 9">
    <location>
        <position position="125"/>
    </location>
</feature>
<dbReference type="EMBL" id="FNIZ01000006">
    <property type="protein sequence ID" value="SDO62741.1"/>
    <property type="molecule type" value="Genomic_DNA"/>
</dbReference>
<dbReference type="OrthoDB" id="9798386at2"/>
<dbReference type="PROSITE" id="PS51892">
    <property type="entry name" value="SUBTILASE"/>
    <property type="match status" value="1"/>
</dbReference>
<dbReference type="PANTHER" id="PTHR43806">
    <property type="entry name" value="PEPTIDASE S8"/>
    <property type="match status" value="1"/>
</dbReference>
<evidence type="ECO:0000256" key="5">
    <source>
        <dbReference type="ARBA" id="ARBA00022729"/>
    </source>
</evidence>
<feature type="active site" description="Charge relay system" evidence="8 9">
    <location>
        <position position="452"/>
    </location>
</feature>
<proteinExistence type="inferred from homology"/>
<keyword evidence="7 9" id="KW-0720">Serine protease</keyword>
<dbReference type="SUPFAM" id="SSF52743">
    <property type="entry name" value="Subtilisin-like"/>
    <property type="match status" value="1"/>
</dbReference>
<keyword evidence="6 9" id="KW-0378">Hydrolase</keyword>
<dbReference type="InterPro" id="IPR046450">
    <property type="entry name" value="PA_dom_sf"/>
</dbReference>
<dbReference type="AlphaFoldDB" id="A0A1H0L433"/>
<dbReference type="InterPro" id="IPR022398">
    <property type="entry name" value="Peptidase_S8_His-AS"/>
</dbReference>
<gene>
    <name evidence="13" type="ORF">SAMN05421677_106191</name>
</gene>
<keyword evidence="2" id="KW-0134">Cell wall</keyword>
<dbReference type="Pfam" id="PF00082">
    <property type="entry name" value="Peptidase_S8"/>
    <property type="match status" value="1"/>
</dbReference>
<keyword evidence="4 9" id="KW-0645">Protease</keyword>
<dbReference type="InterPro" id="IPR015500">
    <property type="entry name" value="Peptidase_S8_subtilisin-rel"/>
</dbReference>
<dbReference type="InterPro" id="IPR034213">
    <property type="entry name" value="S8_Vpr-like"/>
</dbReference>
<dbReference type="PROSITE" id="PS00137">
    <property type="entry name" value="SUBTILASE_HIS"/>
    <property type="match status" value="1"/>
</dbReference>
<keyword evidence="14" id="KW-1185">Reference proteome</keyword>
<dbReference type="Pfam" id="PF02225">
    <property type="entry name" value="PA"/>
    <property type="match status" value="1"/>
</dbReference>
<evidence type="ECO:0000313" key="14">
    <source>
        <dbReference type="Proteomes" id="UP000198860"/>
    </source>
</evidence>
<dbReference type="InterPro" id="IPR036852">
    <property type="entry name" value="Peptidase_S8/S53_dom_sf"/>
</dbReference>
<dbReference type="SUPFAM" id="SSF52025">
    <property type="entry name" value="PA domain"/>
    <property type="match status" value="1"/>
</dbReference>
<keyword evidence="5" id="KW-0732">Signal</keyword>
<dbReference type="CDD" id="cd02133">
    <property type="entry name" value="PA_C5a_like"/>
    <property type="match status" value="1"/>
</dbReference>
<evidence type="ECO:0000259" key="12">
    <source>
        <dbReference type="Pfam" id="PF02225"/>
    </source>
</evidence>
<evidence type="ECO:0000256" key="6">
    <source>
        <dbReference type="ARBA" id="ARBA00022801"/>
    </source>
</evidence>
<evidence type="ECO:0000256" key="10">
    <source>
        <dbReference type="RuleBase" id="RU003355"/>
    </source>
</evidence>
<evidence type="ECO:0000313" key="13">
    <source>
        <dbReference type="EMBL" id="SDO62741.1"/>
    </source>
</evidence>
<dbReference type="Gene3D" id="3.40.50.200">
    <property type="entry name" value="Peptidase S8/S53 domain"/>
    <property type="match status" value="1"/>
</dbReference>
<feature type="domain" description="PA" evidence="12">
    <location>
        <begin position="312"/>
        <end position="389"/>
    </location>
</feature>
<protein>
    <submittedName>
        <fullName evidence="13">Minor extracellular serine protease Vpr</fullName>
    </submittedName>
</protein>
<name>A0A1H0L433_HALAD</name>
<evidence type="ECO:0000256" key="2">
    <source>
        <dbReference type="ARBA" id="ARBA00022512"/>
    </source>
</evidence>
<dbReference type="InterPro" id="IPR050131">
    <property type="entry name" value="Peptidase_S8_subtilisin-like"/>
</dbReference>
<evidence type="ECO:0000256" key="3">
    <source>
        <dbReference type="ARBA" id="ARBA00022525"/>
    </source>
</evidence>
<accession>A0A1H0L433</accession>
<dbReference type="Gene3D" id="3.50.30.30">
    <property type="match status" value="1"/>
</dbReference>
<evidence type="ECO:0000259" key="11">
    <source>
        <dbReference type="Pfam" id="PF00082"/>
    </source>
</evidence>
<dbReference type="RefSeq" id="WP_089652066.1">
    <property type="nucleotide sequence ID" value="NZ_FNIZ01000006.1"/>
</dbReference>
<evidence type="ECO:0000256" key="4">
    <source>
        <dbReference type="ARBA" id="ARBA00022670"/>
    </source>
</evidence>
<dbReference type="PROSITE" id="PS00136">
    <property type="entry name" value="SUBTILASE_ASP"/>
    <property type="match status" value="1"/>
</dbReference>
<dbReference type="InterPro" id="IPR003137">
    <property type="entry name" value="PA_domain"/>
</dbReference>
<dbReference type="CDD" id="cd07474">
    <property type="entry name" value="Peptidases_S8_subtilisin_Vpr-like"/>
    <property type="match status" value="1"/>
</dbReference>
<dbReference type="InterPro" id="IPR023828">
    <property type="entry name" value="Peptidase_S8_Ser-AS"/>
</dbReference>
<dbReference type="InterPro" id="IPR000209">
    <property type="entry name" value="Peptidase_S8/S53_dom"/>
</dbReference>
<feature type="active site" description="Charge relay system" evidence="8 9">
    <location>
        <position position="163"/>
    </location>
</feature>
<dbReference type="GO" id="GO:0004252">
    <property type="term" value="F:serine-type endopeptidase activity"/>
    <property type="evidence" value="ECO:0007669"/>
    <property type="project" value="UniProtKB-UniRule"/>
</dbReference>
<dbReference type="STRING" id="240303.SAMN05421677_106191"/>
<evidence type="ECO:0000256" key="1">
    <source>
        <dbReference type="ARBA" id="ARBA00011073"/>
    </source>
</evidence>
<evidence type="ECO:0000256" key="9">
    <source>
        <dbReference type="PROSITE-ProRule" id="PRU01240"/>
    </source>
</evidence>
<evidence type="ECO:0000256" key="7">
    <source>
        <dbReference type="ARBA" id="ARBA00022825"/>
    </source>
</evidence>
<dbReference type="GO" id="GO:0006508">
    <property type="term" value="P:proteolysis"/>
    <property type="evidence" value="ECO:0007669"/>
    <property type="project" value="UniProtKB-KW"/>
</dbReference>
<dbReference type="InterPro" id="IPR023827">
    <property type="entry name" value="Peptidase_S8_Asp-AS"/>
</dbReference>
<dbReference type="PROSITE" id="PS00138">
    <property type="entry name" value="SUBTILASE_SER"/>
    <property type="match status" value="1"/>
</dbReference>
<sequence length="719" mass="78157">MRYGVIFFTCLFILTGFSAPEPNDEVTIIVELDESPESFLKEVERRLPRLEVVTSYDTIFYGVAIRGTAEELEKVARMEAVKNQYPVHTYEALEVEEGVSFSTESIRNQMRHPQTGEGVKVGIIDTGIDYNHPDLKENFKGGYDTVDFDDDPMETEEEGATIHGTHVAGVVGANGKMKGIAPDADLYAYRALGPGGVGSSVQVIAAIEEAVKDGMDVINLSLGNDVNGPDWPTTHAVNKAIELGTVVVVAAGNSGPDGWTIGSPATSSDAITVGASALSMKSPVLKVPGEREKVLIQTMSGSVPWELTKKYPVTYAGTGEAEYGDARGKIVLFERGGIPFSHKALKAYQKGAVAVLIFNNEEGNFQGGLDGVKLPIPVASLSNEAGNWLKEKVIQQNQWVETINVSLGDQVAPFSSRGPVTTNWEIKPDILAPGVDIYSTVPGGYQSLQGTSMAAPHVAGMAALIKEAHPDWKPAEVKQALTSTADLILTGKQSFPPTEQGAGYVDLNEALKPELLIEQSSLSFGKIEDRIYRKQLPLTIKNLKDEPVTISIEKPVMESGVSWAMPMSAKIDPGQTEELSVELRVSAAFLEDGVHEGFLKIQEKEKVYTVPYVYVKETSSYEIVSGFELETSWQNDRVAAYRFHLAEDVDELRVDLYRAGTMLTAGTLLDVKDLQPGLIEGEVNIDDLNLEGSYLAIITIGKDKKESIYPFPIYIEGSR</sequence>
<organism evidence="13 14">
    <name type="scientific">Halobacillus aidingensis</name>
    <dbReference type="NCBI Taxonomy" id="240303"/>
    <lineage>
        <taxon>Bacteria</taxon>
        <taxon>Bacillati</taxon>
        <taxon>Bacillota</taxon>
        <taxon>Bacilli</taxon>
        <taxon>Bacillales</taxon>
        <taxon>Bacillaceae</taxon>
        <taxon>Halobacillus</taxon>
    </lineage>
</organism>